<reference evidence="7" key="1">
    <citation type="submission" date="2016-08" db="EMBL/GenBank/DDBJ databases">
        <title>Complete Genome Seqeunce of Paenibacillus sp. nov. IHBB 9852 from high altitute lake of Indian trans-Himalayas.</title>
        <authorList>
            <person name="Kiran S."/>
            <person name="Swarnkar M.K."/>
            <person name="Rana A."/>
            <person name="Tewari R."/>
            <person name="Gulati A."/>
        </authorList>
    </citation>
    <scope>NUCLEOTIDE SEQUENCE [LARGE SCALE GENOMIC DNA]</scope>
    <source>
        <strain evidence="7">IHBB 9852</strain>
    </source>
</reference>
<dbReference type="InterPro" id="IPR010067">
    <property type="entry name" value="ABC_SsuA_sub-bd"/>
</dbReference>
<comment type="subcellular location">
    <subcellularLocation>
        <location evidence="1">Periplasm</location>
    </subcellularLocation>
</comment>
<dbReference type="NCBIfam" id="TIGR01728">
    <property type="entry name" value="SsuA_fam"/>
    <property type="match status" value="1"/>
</dbReference>
<evidence type="ECO:0000313" key="7">
    <source>
        <dbReference type="EMBL" id="ANY72804.1"/>
    </source>
</evidence>
<dbReference type="SUPFAM" id="SSF53850">
    <property type="entry name" value="Periplasmic binding protein-like II"/>
    <property type="match status" value="1"/>
</dbReference>
<dbReference type="EMBL" id="CP016809">
    <property type="protein sequence ID" value="ANY72804.1"/>
    <property type="molecule type" value="Genomic_DNA"/>
</dbReference>
<dbReference type="AlphaFoldDB" id="A0A1B2DYH3"/>
<feature type="chain" id="PRO_5039389725" evidence="5">
    <location>
        <begin position="24"/>
        <end position="328"/>
    </location>
</feature>
<dbReference type="PROSITE" id="PS51257">
    <property type="entry name" value="PROKAR_LIPOPROTEIN"/>
    <property type="match status" value="1"/>
</dbReference>
<gene>
    <name evidence="7" type="ORF">BBD41_09515</name>
</gene>
<dbReference type="GO" id="GO:0042597">
    <property type="term" value="C:periplasmic space"/>
    <property type="evidence" value="ECO:0007669"/>
    <property type="project" value="UniProtKB-SubCell"/>
</dbReference>
<dbReference type="RefSeq" id="WP_099477426.1">
    <property type="nucleotide sequence ID" value="NZ_CP016809.1"/>
</dbReference>
<feature type="signal peptide" evidence="5">
    <location>
        <begin position="1"/>
        <end position="23"/>
    </location>
</feature>
<evidence type="ECO:0000256" key="2">
    <source>
        <dbReference type="ARBA" id="ARBA00010742"/>
    </source>
</evidence>
<evidence type="ECO:0000256" key="3">
    <source>
        <dbReference type="ARBA" id="ARBA00022448"/>
    </source>
</evidence>
<dbReference type="GO" id="GO:0016020">
    <property type="term" value="C:membrane"/>
    <property type="evidence" value="ECO:0007669"/>
    <property type="project" value="InterPro"/>
</dbReference>
<name>A0A1B2DYH3_9BACL</name>
<evidence type="ECO:0000259" key="6">
    <source>
        <dbReference type="SMART" id="SM00062"/>
    </source>
</evidence>
<dbReference type="InterPro" id="IPR001638">
    <property type="entry name" value="Solute-binding_3/MltF_N"/>
</dbReference>
<proteinExistence type="inferred from homology"/>
<evidence type="ECO:0000256" key="4">
    <source>
        <dbReference type="ARBA" id="ARBA00022729"/>
    </source>
</evidence>
<dbReference type="InterPro" id="IPR015168">
    <property type="entry name" value="SsuA/THI5"/>
</dbReference>
<dbReference type="PANTHER" id="PTHR30024:SF42">
    <property type="entry name" value="ALIPHATIC SULFONATES-BINDING PROTEIN-RELATED"/>
    <property type="match status" value="1"/>
</dbReference>
<protein>
    <submittedName>
        <fullName evidence="7">Aliphatic sulfonate ABC transporter substrate-binding protein</fullName>
    </submittedName>
</protein>
<feature type="domain" description="Solute-binding protein family 3/N-terminal" evidence="6">
    <location>
        <begin position="37"/>
        <end position="257"/>
    </location>
</feature>
<dbReference type="Gene3D" id="3.40.190.10">
    <property type="entry name" value="Periplasmic binding protein-like II"/>
    <property type="match status" value="2"/>
</dbReference>
<dbReference type="SMART" id="SM00062">
    <property type="entry name" value="PBPb"/>
    <property type="match status" value="1"/>
</dbReference>
<dbReference type="PANTHER" id="PTHR30024">
    <property type="entry name" value="ALIPHATIC SULFONATES-BINDING PROTEIN-RELATED"/>
    <property type="match status" value="1"/>
</dbReference>
<dbReference type="KEGG" id="pib:BBD41_09515"/>
<sequence length="328" mass="34922">MRKISLHLLLVFLLVTLSACGKAGQAKQASAKDEAVPVRLGILRSAQPLSLSEEGGPLYKRLEAAGASIEKTGGFAAMSPAIEALNAGSIDITIGSITAAISALVGGSSEFTIFTKQPGDEDNQGIVAKPEAGIKGPSDLRGKRIAVNRGGTGEYLLYKALEKGGLNASEVEIVYLPPTEAGPAFESGQVDAWATWGSFTAVALVDFGAELVISAGDIESENDTVYIVRNGFLKEHPELVHEVFEGLNEESALLSGDVDHTVQLIQDIQGISEPVARQQLEGSLYPFDPIDDTVRQRWQAIADYMFEKGIIPNEVDVLSNTVDVRTLK</sequence>
<dbReference type="Pfam" id="PF09084">
    <property type="entry name" value="NMT1"/>
    <property type="match status" value="1"/>
</dbReference>
<keyword evidence="3" id="KW-0813">Transport</keyword>
<keyword evidence="4 5" id="KW-0732">Signal</keyword>
<organism evidence="7">
    <name type="scientific">Paenibacillus ihbetae</name>
    <dbReference type="NCBI Taxonomy" id="1870820"/>
    <lineage>
        <taxon>Bacteria</taxon>
        <taxon>Bacillati</taxon>
        <taxon>Bacillota</taxon>
        <taxon>Bacilli</taxon>
        <taxon>Bacillales</taxon>
        <taxon>Paenibacillaceae</taxon>
        <taxon>Paenibacillus</taxon>
    </lineage>
</organism>
<evidence type="ECO:0000256" key="5">
    <source>
        <dbReference type="SAM" id="SignalP"/>
    </source>
</evidence>
<evidence type="ECO:0000256" key="1">
    <source>
        <dbReference type="ARBA" id="ARBA00004418"/>
    </source>
</evidence>
<comment type="similarity">
    <text evidence="2">Belongs to the bacterial solute-binding protein SsuA/TauA family.</text>
</comment>
<dbReference type="GO" id="GO:0042626">
    <property type="term" value="F:ATPase-coupled transmembrane transporter activity"/>
    <property type="evidence" value="ECO:0007669"/>
    <property type="project" value="InterPro"/>
</dbReference>
<accession>A0A1B2DYH3</accession>